<gene>
    <name evidence="2" type="ORF">BD626DRAFT_498513</name>
</gene>
<dbReference type="STRING" id="97359.A0A550CBP7"/>
<dbReference type="InterPro" id="IPR036561">
    <property type="entry name" value="MAM33_sf"/>
</dbReference>
<feature type="region of interest" description="Disordered" evidence="1">
    <location>
        <begin position="126"/>
        <end position="157"/>
    </location>
</feature>
<organism evidence="2 3">
    <name type="scientific">Schizophyllum amplum</name>
    <dbReference type="NCBI Taxonomy" id="97359"/>
    <lineage>
        <taxon>Eukaryota</taxon>
        <taxon>Fungi</taxon>
        <taxon>Dikarya</taxon>
        <taxon>Basidiomycota</taxon>
        <taxon>Agaricomycotina</taxon>
        <taxon>Agaricomycetes</taxon>
        <taxon>Agaricomycetidae</taxon>
        <taxon>Agaricales</taxon>
        <taxon>Schizophyllaceae</taxon>
        <taxon>Schizophyllum</taxon>
    </lineage>
</organism>
<evidence type="ECO:0000313" key="3">
    <source>
        <dbReference type="Proteomes" id="UP000320762"/>
    </source>
</evidence>
<evidence type="ECO:0000313" key="2">
    <source>
        <dbReference type="EMBL" id="TRM62219.1"/>
    </source>
</evidence>
<dbReference type="Gene3D" id="3.10.280.10">
    <property type="entry name" value="Mitochondrial glycoprotein"/>
    <property type="match status" value="1"/>
</dbReference>
<dbReference type="Pfam" id="PF02330">
    <property type="entry name" value="MAM33"/>
    <property type="match status" value="1"/>
</dbReference>
<dbReference type="EMBL" id="VDMD01000013">
    <property type="protein sequence ID" value="TRM62219.1"/>
    <property type="molecule type" value="Genomic_DNA"/>
</dbReference>
<dbReference type="GO" id="GO:0042256">
    <property type="term" value="P:cytosolic ribosome assembly"/>
    <property type="evidence" value="ECO:0007669"/>
    <property type="project" value="TreeGrafter"/>
</dbReference>
<dbReference type="OrthoDB" id="278212at2759"/>
<dbReference type="PANTHER" id="PTHR10826">
    <property type="entry name" value="COMPLEMENT COMPONENT 1"/>
    <property type="match status" value="1"/>
</dbReference>
<feature type="compositionally biased region" description="Acidic residues" evidence="1">
    <location>
        <begin position="132"/>
        <end position="148"/>
    </location>
</feature>
<sequence length="269" mass="29716">MSAVRALRQLTGSSMRLACVSVAARAAPVVARSAWCAAAPASRAFSMTARRFGSGTSDVAVSQKLQEELQYEQEVAAQEAEEGEPTFLKDFKEAGNWNIVESSGKEEVTLTRQFGNETITLTFSASDVQSMESEEPAMEEEGAEEEEAPSPHSYPIRVSMSTTKQGAPGTLSVDMVCQDGHFVVDNIAYYRDTKLGADLTAEADWARRALYIGPQFDSLDIGLQEEFEKYLQERGVNEALALFIPEYAEYKEQKEYLSWLTDVKNFVDA</sequence>
<protein>
    <submittedName>
        <fullName evidence="2">Mitochondrial glyco protein</fullName>
    </submittedName>
</protein>
<proteinExistence type="predicted"/>
<accession>A0A550CBP7</accession>
<evidence type="ECO:0000256" key="1">
    <source>
        <dbReference type="SAM" id="MobiDB-lite"/>
    </source>
</evidence>
<name>A0A550CBP7_9AGAR</name>
<dbReference type="AlphaFoldDB" id="A0A550CBP7"/>
<dbReference type="SUPFAM" id="SSF54529">
    <property type="entry name" value="Mitochondrial glycoprotein MAM33-like"/>
    <property type="match status" value="1"/>
</dbReference>
<dbReference type="InterPro" id="IPR003428">
    <property type="entry name" value="MAM33"/>
</dbReference>
<dbReference type="PANTHER" id="PTHR10826:SF1">
    <property type="entry name" value="COMPLEMENT COMPONENT 1 Q SUBCOMPONENT-BINDING PROTEIN, MITOCHONDRIAL"/>
    <property type="match status" value="1"/>
</dbReference>
<dbReference type="Proteomes" id="UP000320762">
    <property type="component" value="Unassembled WGS sequence"/>
</dbReference>
<keyword evidence="3" id="KW-1185">Reference proteome</keyword>
<reference evidence="2 3" key="1">
    <citation type="journal article" date="2019" name="New Phytol.">
        <title>Comparative genomics reveals unique wood-decay strategies and fruiting body development in the Schizophyllaceae.</title>
        <authorList>
            <person name="Almasi E."/>
            <person name="Sahu N."/>
            <person name="Krizsan K."/>
            <person name="Balint B."/>
            <person name="Kovacs G.M."/>
            <person name="Kiss B."/>
            <person name="Cseklye J."/>
            <person name="Drula E."/>
            <person name="Henrissat B."/>
            <person name="Nagy I."/>
            <person name="Chovatia M."/>
            <person name="Adam C."/>
            <person name="LaButti K."/>
            <person name="Lipzen A."/>
            <person name="Riley R."/>
            <person name="Grigoriev I.V."/>
            <person name="Nagy L.G."/>
        </authorList>
    </citation>
    <scope>NUCLEOTIDE SEQUENCE [LARGE SCALE GENOMIC DNA]</scope>
    <source>
        <strain evidence="2 3">NL-1724</strain>
    </source>
</reference>
<dbReference type="GO" id="GO:0005759">
    <property type="term" value="C:mitochondrial matrix"/>
    <property type="evidence" value="ECO:0007669"/>
    <property type="project" value="InterPro"/>
</dbReference>
<comment type="caution">
    <text evidence="2">The sequence shown here is derived from an EMBL/GenBank/DDBJ whole genome shotgun (WGS) entry which is preliminary data.</text>
</comment>